<name>A0A438HQ46_VITVI</name>
<keyword evidence="4" id="KW-0808">Transferase</keyword>
<dbReference type="AlphaFoldDB" id="A0A438HQ46"/>
<evidence type="ECO:0000313" key="4">
    <source>
        <dbReference type="EMBL" id="RVW86588.1"/>
    </source>
</evidence>
<dbReference type="InterPro" id="IPR000719">
    <property type="entry name" value="Prot_kinase_dom"/>
</dbReference>
<evidence type="ECO:0000259" key="3">
    <source>
        <dbReference type="PROSITE" id="PS50011"/>
    </source>
</evidence>
<evidence type="ECO:0000313" key="5">
    <source>
        <dbReference type="Proteomes" id="UP000288805"/>
    </source>
</evidence>
<dbReference type="InterPro" id="IPR011009">
    <property type="entry name" value="Kinase-like_dom_sf"/>
</dbReference>
<gene>
    <name evidence="4" type="primary">Irak4</name>
    <name evidence="4" type="ORF">CK203_045677</name>
</gene>
<organism evidence="4 5">
    <name type="scientific">Vitis vinifera</name>
    <name type="common">Grape</name>
    <dbReference type="NCBI Taxonomy" id="29760"/>
    <lineage>
        <taxon>Eukaryota</taxon>
        <taxon>Viridiplantae</taxon>
        <taxon>Streptophyta</taxon>
        <taxon>Embryophyta</taxon>
        <taxon>Tracheophyta</taxon>
        <taxon>Spermatophyta</taxon>
        <taxon>Magnoliopsida</taxon>
        <taxon>eudicotyledons</taxon>
        <taxon>Gunneridae</taxon>
        <taxon>Pentapetalae</taxon>
        <taxon>rosids</taxon>
        <taxon>Vitales</taxon>
        <taxon>Vitaceae</taxon>
        <taxon>Viteae</taxon>
        <taxon>Vitis</taxon>
    </lineage>
</organism>
<keyword evidence="1" id="KW-0547">Nucleotide-binding</keyword>
<dbReference type="EMBL" id="QGNW01000192">
    <property type="protein sequence ID" value="RVW86588.1"/>
    <property type="molecule type" value="Genomic_DNA"/>
</dbReference>
<dbReference type="Gene3D" id="1.10.510.10">
    <property type="entry name" value="Transferase(Phosphotransferase) domain 1"/>
    <property type="match status" value="1"/>
</dbReference>
<dbReference type="GO" id="GO:0005524">
    <property type="term" value="F:ATP binding"/>
    <property type="evidence" value="ECO:0007669"/>
    <property type="project" value="UniProtKB-KW"/>
</dbReference>
<protein>
    <submittedName>
        <fullName evidence="4">Interleukin-1 receptor-associated kinase 4</fullName>
    </submittedName>
</protein>
<accession>A0A438HQ46</accession>
<evidence type="ECO:0000256" key="2">
    <source>
        <dbReference type="ARBA" id="ARBA00022840"/>
    </source>
</evidence>
<dbReference type="Pfam" id="PF00069">
    <property type="entry name" value="Pkinase"/>
    <property type="match status" value="1"/>
</dbReference>
<reference evidence="4 5" key="1">
    <citation type="journal article" date="2018" name="PLoS Genet.">
        <title>Population sequencing reveals clonal diversity and ancestral inbreeding in the grapevine cultivar Chardonnay.</title>
        <authorList>
            <person name="Roach M.J."/>
            <person name="Johnson D.L."/>
            <person name="Bohlmann J."/>
            <person name="van Vuuren H.J."/>
            <person name="Jones S.J."/>
            <person name="Pretorius I.S."/>
            <person name="Schmidt S.A."/>
            <person name="Borneman A.R."/>
        </authorList>
    </citation>
    <scope>NUCLEOTIDE SEQUENCE [LARGE SCALE GENOMIC DNA]</scope>
    <source>
        <strain evidence="5">cv. Chardonnay</strain>
        <tissue evidence="4">Leaf</tissue>
    </source>
</reference>
<keyword evidence="4" id="KW-0418">Kinase</keyword>
<dbReference type="SUPFAM" id="SSF56112">
    <property type="entry name" value="Protein kinase-like (PK-like)"/>
    <property type="match status" value="1"/>
</dbReference>
<dbReference type="GO" id="GO:0004672">
    <property type="term" value="F:protein kinase activity"/>
    <property type="evidence" value="ECO:0007669"/>
    <property type="project" value="InterPro"/>
</dbReference>
<evidence type="ECO:0000256" key="1">
    <source>
        <dbReference type="ARBA" id="ARBA00022741"/>
    </source>
</evidence>
<dbReference type="PROSITE" id="PS50011">
    <property type="entry name" value="PROTEIN_KINASE_DOM"/>
    <property type="match status" value="1"/>
</dbReference>
<proteinExistence type="predicted"/>
<dbReference type="GO" id="GO:0007166">
    <property type="term" value="P:cell surface receptor signaling pathway"/>
    <property type="evidence" value="ECO:0007669"/>
    <property type="project" value="InterPro"/>
</dbReference>
<keyword evidence="2" id="KW-0067">ATP-binding</keyword>
<dbReference type="PANTHER" id="PTHR27005:SF466">
    <property type="entry name" value="NON-FUNCTIONAL PSEUDOKINASE ZED1-LIKE"/>
    <property type="match status" value="1"/>
</dbReference>
<dbReference type="Proteomes" id="UP000288805">
    <property type="component" value="Unassembled WGS sequence"/>
</dbReference>
<sequence length="178" mass="20468">MGKNERKECMLRNGGLLLEKRISYFDGKDCNPMRRFSTNELQKATDNYNHENLVMRSISIGQSCIHSDIHPGNFYLDQDLCVKLSDFIFSMSIPESKTQVENEGVCGTKGYLAPEVFQGVYPEKSDVFYFGSLLFNLLTGKAIVNYYCQFPNFEDDLKDDSEIDCIQSYVEIMELMKL</sequence>
<keyword evidence="4" id="KW-0675">Receptor</keyword>
<comment type="caution">
    <text evidence="4">The sequence shown here is derived from an EMBL/GenBank/DDBJ whole genome shotgun (WGS) entry which is preliminary data.</text>
</comment>
<dbReference type="InterPro" id="IPR045274">
    <property type="entry name" value="WAK-like"/>
</dbReference>
<feature type="domain" description="Protein kinase" evidence="3">
    <location>
        <begin position="1"/>
        <end position="178"/>
    </location>
</feature>
<dbReference type="PANTHER" id="PTHR27005">
    <property type="entry name" value="WALL-ASSOCIATED RECEPTOR KINASE-LIKE 21"/>
    <property type="match status" value="1"/>
</dbReference>